<dbReference type="OrthoDB" id="9788733at2"/>
<reference evidence="3 4" key="1">
    <citation type="submission" date="2017-09" db="EMBL/GenBank/DDBJ databases">
        <title>Bloom of a denitrifying methanotroph, Candidatus Methylomirabilis limnetica, in a deep stratified lake.</title>
        <authorList>
            <person name="Graf J.S."/>
            <person name="Marchant H.K."/>
            <person name="Tienken D."/>
            <person name="Hach P.F."/>
            <person name="Brand A."/>
            <person name="Schubert C.J."/>
            <person name="Kuypers M.M."/>
            <person name="Milucka J."/>
        </authorList>
    </citation>
    <scope>NUCLEOTIDE SEQUENCE [LARGE SCALE GENOMIC DNA]</scope>
    <source>
        <strain evidence="3 4">Zug</strain>
    </source>
</reference>
<evidence type="ECO:0000256" key="2">
    <source>
        <dbReference type="SAM" id="SignalP"/>
    </source>
</evidence>
<dbReference type="SUPFAM" id="SSF56935">
    <property type="entry name" value="Porins"/>
    <property type="match status" value="1"/>
</dbReference>
<evidence type="ECO:0000256" key="1">
    <source>
        <dbReference type="SAM" id="Coils"/>
    </source>
</evidence>
<proteinExistence type="predicted"/>
<gene>
    <name evidence="3" type="ORF">CLG94_04095</name>
</gene>
<evidence type="ECO:0000313" key="3">
    <source>
        <dbReference type="EMBL" id="PTL36537.1"/>
    </source>
</evidence>
<reference evidence="4" key="2">
    <citation type="journal article" date="2018" name="Environ. Microbiol.">
        <title>Bloom of a denitrifying methanotroph, 'Candidatus Methylomirabilis limnetica', in a deep stratified lake.</title>
        <authorList>
            <person name="Graf J.S."/>
            <person name="Mayr M.J."/>
            <person name="Marchant H.K."/>
            <person name="Tienken D."/>
            <person name="Hach P.F."/>
            <person name="Brand A."/>
            <person name="Schubert C.J."/>
            <person name="Kuypers M.M."/>
            <person name="Milucka J."/>
        </authorList>
    </citation>
    <scope>NUCLEOTIDE SEQUENCE [LARGE SCALE GENOMIC DNA]</scope>
    <source>
        <strain evidence="4">Zug</strain>
    </source>
</reference>
<dbReference type="Proteomes" id="UP000241436">
    <property type="component" value="Unassembled WGS sequence"/>
</dbReference>
<evidence type="ECO:0008006" key="5">
    <source>
        <dbReference type="Google" id="ProtNLM"/>
    </source>
</evidence>
<dbReference type="EMBL" id="NVQC01000015">
    <property type="protein sequence ID" value="PTL36537.1"/>
    <property type="molecule type" value="Genomic_DNA"/>
</dbReference>
<dbReference type="RefSeq" id="WP_107561606.1">
    <property type="nucleotide sequence ID" value="NZ_NVQC01000015.1"/>
</dbReference>
<feature type="coiled-coil region" evidence="1">
    <location>
        <begin position="29"/>
        <end position="63"/>
    </location>
</feature>
<keyword evidence="2" id="KW-0732">Signal</keyword>
<dbReference type="AlphaFoldDB" id="A0A2T4TZJ4"/>
<feature type="signal peptide" evidence="2">
    <location>
        <begin position="1"/>
        <end position="29"/>
    </location>
</feature>
<keyword evidence="1" id="KW-0175">Coiled coil</keyword>
<accession>A0A2T4TZJ4</accession>
<name>A0A2T4TZJ4_9BACT</name>
<sequence>MLTLSTKRLGLITLMCLAALIIGTGAAWAQVKNPELEALKKEVEELRRRDVEKQGKLEDLQRQVEAMRSQLPAAEKPVTPELAIEKALKEIEAPAPVSVTTDLFARQAGGTTFRLIDISLNALFAAGSSTERDASLGNLEGGDHDPRKRGFTAQNVELSLKGAVDPYLTGEAYITYLIDPIVGDTRVELEEAFFTTQALPYGLQIKGGHFFTEFGQINPQHPHQWHWLDEPVINTRLFGPDGMRAPGVRLGWLAPLPWFSEFQVGVQNANGETMSSFLANEEFFEERPIGGRPFVNRDVRSLKDLTYLTRWVNSWNVSDTITTKSGLSGLFGPNASGPDGHTRIYGADLKLTWRPVTSFRDWPFFLWQSEVMGRDYVADRFSNGVTDLPRKTLRDWGFYTQALYGFSYGWAAGLRYEFATGSGASVLAYDGRGADPFRDDRHRLSPLLAWHPSEFSRIRLQYNYDRADHLQHQDAHSVWLGVEFLYGTHSAHED</sequence>
<protein>
    <recommendedName>
        <fullName evidence="5">Zinc-regulated TonB-dependent outer membrane receptor</fullName>
    </recommendedName>
</protein>
<keyword evidence="4" id="KW-1185">Reference proteome</keyword>
<organism evidence="3 4">
    <name type="scientific">Candidatus Methylomirabilis limnetica</name>
    <dbReference type="NCBI Taxonomy" id="2033718"/>
    <lineage>
        <taxon>Bacteria</taxon>
        <taxon>Candidatus Methylomirabilota</taxon>
        <taxon>Candidatus Methylomirabilia</taxon>
        <taxon>Candidatus Methylomirabilales</taxon>
        <taxon>Candidatus Methylomirabilaceae</taxon>
        <taxon>Candidatus Methylomirabilis</taxon>
    </lineage>
</organism>
<evidence type="ECO:0000313" key="4">
    <source>
        <dbReference type="Proteomes" id="UP000241436"/>
    </source>
</evidence>
<feature type="chain" id="PRO_5015656166" description="Zinc-regulated TonB-dependent outer membrane receptor" evidence="2">
    <location>
        <begin position="30"/>
        <end position="494"/>
    </location>
</feature>
<comment type="caution">
    <text evidence="3">The sequence shown here is derived from an EMBL/GenBank/DDBJ whole genome shotgun (WGS) entry which is preliminary data.</text>
</comment>